<comment type="caution">
    <text evidence="1">The sequence shown here is derived from an EMBL/GenBank/DDBJ whole genome shotgun (WGS) entry which is preliminary data.</text>
</comment>
<dbReference type="AlphaFoldDB" id="A0A3E0VE28"/>
<name>A0A3E0VE28_9MICO</name>
<dbReference type="Gene3D" id="3.40.50.300">
    <property type="entry name" value="P-loop containing nucleotide triphosphate hydrolases"/>
    <property type="match status" value="1"/>
</dbReference>
<organism evidence="1 2">
    <name type="scientific">Subtercola boreus</name>
    <dbReference type="NCBI Taxonomy" id="120213"/>
    <lineage>
        <taxon>Bacteria</taxon>
        <taxon>Bacillati</taxon>
        <taxon>Actinomycetota</taxon>
        <taxon>Actinomycetes</taxon>
        <taxon>Micrococcales</taxon>
        <taxon>Microbacteriaceae</taxon>
        <taxon>Subtercola</taxon>
    </lineage>
</organism>
<dbReference type="Proteomes" id="UP000256709">
    <property type="component" value="Unassembled WGS sequence"/>
</dbReference>
<proteinExistence type="predicted"/>
<evidence type="ECO:0000313" key="2">
    <source>
        <dbReference type="Proteomes" id="UP000256709"/>
    </source>
</evidence>
<dbReference type="PANTHER" id="PTHR10285">
    <property type="entry name" value="URIDINE KINASE"/>
    <property type="match status" value="1"/>
</dbReference>
<dbReference type="NCBIfam" id="NF006743">
    <property type="entry name" value="PRK09270.1-2"/>
    <property type="match status" value="1"/>
</dbReference>
<evidence type="ECO:0000313" key="1">
    <source>
        <dbReference type="EMBL" id="RFA07728.1"/>
    </source>
</evidence>
<dbReference type="SUPFAM" id="SSF52540">
    <property type="entry name" value="P-loop containing nucleoside triphosphate hydrolases"/>
    <property type="match status" value="1"/>
</dbReference>
<dbReference type="InterPro" id="IPR027417">
    <property type="entry name" value="P-loop_NTPase"/>
</dbReference>
<dbReference type="GO" id="GO:0016301">
    <property type="term" value="F:kinase activity"/>
    <property type="evidence" value="ECO:0007669"/>
    <property type="project" value="UniProtKB-KW"/>
</dbReference>
<reference evidence="1 2" key="1">
    <citation type="submission" date="2017-04" db="EMBL/GenBank/DDBJ databases">
        <title>Comparative genome analysis of Subtercola boreus.</title>
        <authorList>
            <person name="Cho Y.-J."/>
            <person name="Cho A."/>
            <person name="Kim O.-S."/>
            <person name="Lee J.-I."/>
        </authorList>
    </citation>
    <scope>NUCLEOTIDE SEQUENCE [LARGE SCALE GENOMIC DNA]</scope>
    <source>
        <strain evidence="1 2">P27444</strain>
    </source>
</reference>
<accession>A0A3E0VE28</accession>
<dbReference type="RefSeq" id="WP_116284263.1">
    <property type="nucleotide sequence ID" value="NZ_NBXA01000026.1"/>
</dbReference>
<keyword evidence="1" id="KW-0808">Transferase</keyword>
<gene>
    <name evidence="1" type="ORF">B7R21_14415</name>
</gene>
<sequence>MHAFTPTRETQTADTPLVLDVAGLVERARALIVPGERHILGLTGAPGAGKSTVAAALLDALGADAVIVGMDGFHLSNEELARLGRADRKGAVDTFDSHGYAALLERLGTATETVYAPFFNRGIEESIGSAVPVDPATPLIITEGNYLLSDDAGWPRARRAIDQVWYLEVPRAERQRRLVLRHESFGRTLAEAESWVENVDLKNGTLIEAAKGRADLVVELAAPADAAAPTTTSISPKEQGMPS</sequence>
<dbReference type="OrthoDB" id="3192509at2"/>
<keyword evidence="1" id="KW-0418">Kinase</keyword>
<protein>
    <submittedName>
        <fullName evidence="1">Nucleoside/nucleotide kinase family protein</fullName>
    </submittedName>
</protein>
<dbReference type="EMBL" id="NBXA01000026">
    <property type="protein sequence ID" value="RFA07728.1"/>
    <property type="molecule type" value="Genomic_DNA"/>
</dbReference>